<sequence length="213" mass="23981">MPPRPRHCRPPRRRSRRRRTCSDRSDDEIPSVKSSSCFLVQIDEGIGIPVVDRIRRLTQPTVEVPISSCIDRSRVQFLNLPLCPGSGIRIRIRRCANSGIGALARICHTLFVSVLHQISDFQKKKKNSNDAAAPLPSTPPRARRARRAQLPRKIRARPARTLPQGLRAYRAHPAHIVHGSARHRRPTCANWSRRWPPPCAHVAHGGAHSVQHG</sequence>
<evidence type="ECO:0000313" key="2">
    <source>
        <dbReference type="EMBL" id="KZV31798.1"/>
    </source>
</evidence>
<evidence type="ECO:0000256" key="1">
    <source>
        <dbReference type="SAM" id="MobiDB-lite"/>
    </source>
</evidence>
<reference evidence="2 3" key="1">
    <citation type="journal article" date="2015" name="Proc. Natl. Acad. Sci. U.S.A.">
        <title>The resurrection genome of Boea hygrometrica: A blueprint for survival of dehydration.</title>
        <authorList>
            <person name="Xiao L."/>
            <person name="Yang G."/>
            <person name="Zhang L."/>
            <person name="Yang X."/>
            <person name="Zhao S."/>
            <person name="Ji Z."/>
            <person name="Zhou Q."/>
            <person name="Hu M."/>
            <person name="Wang Y."/>
            <person name="Chen M."/>
            <person name="Xu Y."/>
            <person name="Jin H."/>
            <person name="Xiao X."/>
            <person name="Hu G."/>
            <person name="Bao F."/>
            <person name="Hu Y."/>
            <person name="Wan P."/>
            <person name="Li L."/>
            <person name="Deng X."/>
            <person name="Kuang T."/>
            <person name="Xiang C."/>
            <person name="Zhu J.K."/>
            <person name="Oliver M.J."/>
            <person name="He Y."/>
        </authorList>
    </citation>
    <scope>NUCLEOTIDE SEQUENCE [LARGE SCALE GENOMIC DNA]</scope>
    <source>
        <strain evidence="3">cv. XS01</strain>
    </source>
</reference>
<feature type="region of interest" description="Disordered" evidence="1">
    <location>
        <begin position="1"/>
        <end position="30"/>
    </location>
</feature>
<dbReference type="EMBL" id="KV007452">
    <property type="protein sequence ID" value="KZV31798.1"/>
    <property type="molecule type" value="Genomic_DNA"/>
</dbReference>
<keyword evidence="3" id="KW-1185">Reference proteome</keyword>
<protein>
    <submittedName>
        <fullName evidence="2">Uncharacterized protein</fullName>
    </submittedName>
</protein>
<feature type="region of interest" description="Disordered" evidence="1">
    <location>
        <begin position="125"/>
        <end position="151"/>
    </location>
</feature>
<feature type="compositionally biased region" description="Basic residues" evidence="1">
    <location>
        <begin position="1"/>
        <end position="19"/>
    </location>
</feature>
<accession>A0A2Z7BI42</accession>
<proteinExistence type="predicted"/>
<feature type="compositionally biased region" description="Basic residues" evidence="1">
    <location>
        <begin position="141"/>
        <end position="151"/>
    </location>
</feature>
<gene>
    <name evidence="2" type="ORF">F511_36077</name>
</gene>
<evidence type="ECO:0000313" key="3">
    <source>
        <dbReference type="Proteomes" id="UP000250235"/>
    </source>
</evidence>
<name>A0A2Z7BI42_9LAMI</name>
<dbReference type="Proteomes" id="UP000250235">
    <property type="component" value="Unassembled WGS sequence"/>
</dbReference>
<dbReference type="AlphaFoldDB" id="A0A2Z7BI42"/>
<organism evidence="2 3">
    <name type="scientific">Dorcoceras hygrometricum</name>
    <dbReference type="NCBI Taxonomy" id="472368"/>
    <lineage>
        <taxon>Eukaryota</taxon>
        <taxon>Viridiplantae</taxon>
        <taxon>Streptophyta</taxon>
        <taxon>Embryophyta</taxon>
        <taxon>Tracheophyta</taxon>
        <taxon>Spermatophyta</taxon>
        <taxon>Magnoliopsida</taxon>
        <taxon>eudicotyledons</taxon>
        <taxon>Gunneridae</taxon>
        <taxon>Pentapetalae</taxon>
        <taxon>asterids</taxon>
        <taxon>lamiids</taxon>
        <taxon>Lamiales</taxon>
        <taxon>Gesneriaceae</taxon>
        <taxon>Didymocarpoideae</taxon>
        <taxon>Trichosporeae</taxon>
        <taxon>Loxocarpinae</taxon>
        <taxon>Dorcoceras</taxon>
    </lineage>
</organism>